<feature type="transmembrane region" description="Helical" evidence="1">
    <location>
        <begin position="42"/>
        <end position="67"/>
    </location>
</feature>
<sequence>MTPNHYRLLLAVQVIAALLYAGLVLAGTIRGDAPTPSLGQAQGALFMLLAGALIGAYGAMLLGLFTFQRWGRSLALACTAISLVIVTITATPAVTGWQALAYFVATTSWGAALALAYVGPVAERFERTITSSTP</sequence>
<dbReference type="AlphaFoldDB" id="A0A556AU73"/>
<keyword evidence="1" id="KW-0472">Membrane</keyword>
<evidence type="ECO:0000256" key="1">
    <source>
        <dbReference type="SAM" id="Phobius"/>
    </source>
</evidence>
<feature type="transmembrane region" description="Helical" evidence="1">
    <location>
        <begin position="100"/>
        <end position="118"/>
    </location>
</feature>
<evidence type="ECO:0000313" key="2">
    <source>
        <dbReference type="EMBL" id="TSH96494.1"/>
    </source>
</evidence>
<keyword evidence="1" id="KW-0812">Transmembrane</keyword>
<name>A0A556AU73_9BURK</name>
<dbReference type="RefSeq" id="WP_143947787.1">
    <property type="nucleotide sequence ID" value="NZ_BAABMB010000002.1"/>
</dbReference>
<reference evidence="2 3" key="1">
    <citation type="submission" date="2019-07" db="EMBL/GenBank/DDBJ databases">
        <title>Qingshengfaniella alkalisoli gen. nov., sp. nov., isolated from saline soil.</title>
        <authorList>
            <person name="Xu L."/>
            <person name="Huang X.-X."/>
            <person name="Sun J.-Q."/>
        </authorList>
    </citation>
    <scope>NUCLEOTIDE SEQUENCE [LARGE SCALE GENOMIC DNA]</scope>
    <source>
        <strain evidence="2 3">DSM 27279</strain>
    </source>
</reference>
<keyword evidence="3" id="KW-1185">Reference proteome</keyword>
<dbReference type="EMBL" id="VLTJ01000015">
    <property type="protein sequence ID" value="TSH96494.1"/>
    <property type="molecule type" value="Genomic_DNA"/>
</dbReference>
<accession>A0A556AU73</accession>
<feature type="transmembrane region" description="Helical" evidence="1">
    <location>
        <begin position="74"/>
        <end position="94"/>
    </location>
</feature>
<keyword evidence="1" id="KW-1133">Transmembrane helix</keyword>
<gene>
    <name evidence="2" type="ORF">FOZ76_08845</name>
</gene>
<organism evidence="2 3">
    <name type="scientific">Verticiella sediminum</name>
    <dbReference type="NCBI Taxonomy" id="1247510"/>
    <lineage>
        <taxon>Bacteria</taxon>
        <taxon>Pseudomonadati</taxon>
        <taxon>Pseudomonadota</taxon>
        <taxon>Betaproteobacteria</taxon>
        <taxon>Burkholderiales</taxon>
        <taxon>Alcaligenaceae</taxon>
        <taxon>Verticiella</taxon>
    </lineage>
</organism>
<proteinExistence type="predicted"/>
<evidence type="ECO:0000313" key="3">
    <source>
        <dbReference type="Proteomes" id="UP000318405"/>
    </source>
</evidence>
<dbReference type="Proteomes" id="UP000318405">
    <property type="component" value="Unassembled WGS sequence"/>
</dbReference>
<protein>
    <submittedName>
        <fullName evidence="2">Uncharacterized protein</fullName>
    </submittedName>
</protein>
<comment type="caution">
    <text evidence="2">The sequence shown here is derived from an EMBL/GenBank/DDBJ whole genome shotgun (WGS) entry which is preliminary data.</text>
</comment>